<dbReference type="HOGENOM" id="CLU_147970_2_1_9"/>
<dbReference type="Proteomes" id="UP000003280">
    <property type="component" value="Unassembled WGS sequence"/>
</dbReference>
<dbReference type="InterPro" id="IPR035931">
    <property type="entry name" value="YlxR-like_sf"/>
</dbReference>
<dbReference type="RefSeq" id="WP_008902053.1">
    <property type="nucleotide sequence ID" value="NZ_GL397071.1"/>
</dbReference>
<sequence>MKKTRKIPQRKCVGCGEQKSKFDLIRVVKTKENQIFIDRTGKLNGRGAYLCDDLNCLEKAIKTKALNRSFEMEIDEKTYENLREEIHK</sequence>
<protein>
    <recommendedName>
        <fullName evidence="1">YlxR domain-containing protein</fullName>
    </recommendedName>
</protein>
<dbReference type="Pfam" id="PF04296">
    <property type="entry name" value="YlxR"/>
    <property type="match status" value="1"/>
</dbReference>
<feature type="domain" description="YlxR" evidence="1">
    <location>
        <begin position="10"/>
        <end position="83"/>
    </location>
</feature>
<name>E0NM50_9FIRM</name>
<organism evidence="2 3">
    <name type="scientific">Peptoniphilus duerdenii ATCC BAA-1640</name>
    <dbReference type="NCBI Taxonomy" id="862517"/>
    <lineage>
        <taxon>Bacteria</taxon>
        <taxon>Bacillati</taxon>
        <taxon>Bacillota</taxon>
        <taxon>Tissierellia</taxon>
        <taxon>Tissierellales</taxon>
        <taxon>Peptoniphilaceae</taxon>
        <taxon>Peptoniphilus</taxon>
    </lineage>
</organism>
<reference evidence="2 3" key="1">
    <citation type="submission" date="2010-07" db="EMBL/GenBank/DDBJ databases">
        <authorList>
            <person name="Muzny D."/>
            <person name="Qin X."/>
            <person name="Deng J."/>
            <person name="Jiang H."/>
            <person name="Liu Y."/>
            <person name="Qu J."/>
            <person name="Song X.-Z."/>
            <person name="Zhang L."/>
            <person name="Thornton R."/>
            <person name="Coyle M."/>
            <person name="Francisco L."/>
            <person name="Jackson L."/>
            <person name="Javaid M."/>
            <person name="Korchina V."/>
            <person name="Kovar C."/>
            <person name="Mata R."/>
            <person name="Mathew T."/>
            <person name="Ngo R."/>
            <person name="Nguyen L."/>
            <person name="Nguyen N."/>
            <person name="Okwuonu G."/>
            <person name="Ongeri F."/>
            <person name="Pham C."/>
            <person name="Simmons D."/>
            <person name="Wilczek-Boney K."/>
            <person name="Hale W."/>
            <person name="Jakkamsetti A."/>
            <person name="Pham P."/>
            <person name="Ruth R."/>
            <person name="San Lucas F."/>
            <person name="Warren J."/>
            <person name="Zhang J."/>
            <person name="Zhao Z."/>
            <person name="Zhou C."/>
            <person name="Zhu D."/>
            <person name="Lee S."/>
            <person name="Bess C."/>
            <person name="Blankenburg K."/>
            <person name="Forbes L."/>
            <person name="Fu Q."/>
            <person name="Gubbala S."/>
            <person name="Hirani K."/>
            <person name="Jayaseelan J.C."/>
            <person name="Lara F."/>
            <person name="Munidasa M."/>
            <person name="Palculict T."/>
            <person name="Patil S."/>
            <person name="Pu L.-L."/>
            <person name="Saada N."/>
            <person name="Tang L."/>
            <person name="Weissenberger G."/>
            <person name="Zhu Y."/>
            <person name="Hemphill L."/>
            <person name="Shang Y."/>
            <person name="Youmans B."/>
            <person name="Ayvaz T."/>
            <person name="Ross M."/>
            <person name="Santibanez J."/>
            <person name="Aqrawi P."/>
            <person name="Gross S."/>
            <person name="Joshi V."/>
            <person name="Fowler G."/>
            <person name="Nazareth L."/>
            <person name="Reid J."/>
            <person name="Worley K."/>
            <person name="Petrosino J."/>
            <person name="Highlander S."/>
            <person name="Gibbs R."/>
        </authorList>
    </citation>
    <scope>NUCLEOTIDE SEQUENCE [LARGE SCALE GENOMIC DNA]</scope>
    <source>
        <strain evidence="2 3">ATCC BAA-1640</strain>
    </source>
</reference>
<accession>E0NM50</accession>
<dbReference type="SUPFAM" id="SSF64376">
    <property type="entry name" value="YlxR-like"/>
    <property type="match status" value="1"/>
</dbReference>
<dbReference type="STRING" id="862517.HMPREF9225_1239"/>
<dbReference type="AlphaFoldDB" id="E0NM50"/>
<comment type="caution">
    <text evidence="2">The sequence shown here is derived from an EMBL/GenBank/DDBJ whole genome shotgun (WGS) entry which is preliminary data.</text>
</comment>
<dbReference type="InterPro" id="IPR037465">
    <property type="entry name" value="YlxR"/>
</dbReference>
<dbReference type="EMBL" id="AEEH01000044">
    <property type="protein sequence ID" value="EFM25105.1"/>
    <property type="molecule type" value="Genomic_DNA"/>
</dbReference>
<dbReference type="PANTHER" id="PTHR34215:SF1">
    <property type="entry name" value="YLXR DOMAIN-CONTAINING PROTEIN"/>
    <property type="match status" value="1"/>
</dbReference>
<gene>
    <name evidence="2" type="ORF">HMPREF9225_1239</name>
</gene>
<keyword evidence="3" id="KW-1185">Reference proteome</keyword>
<evidence type="ECO:0000313" key="2">
    <source>
        <dbReference type="EMBL" id="EFM25105.1"/>
    </source>
</evidence>
<dbReference type="NCBIfam" id="NF047356">
    <property type="entry name" value="RNA_bind_RnpM"/>
    <property type="match status" value="1"/>
</dbReference>
<dbReference type="CDD" id="cd00279">
    <property type="entry name" value="YlxR"/>
    <property type="match status" value="1"/>
</dbReference>
<proteinExistence type="predicted"/>
<dbReference type="eggNOG" id="COG2740">
    <property type="taxonomic scope" value="Bacteria"/>
</dbReference>
<dbReference type="PANTHER" id="PTHR34215">
    <property type="entry name" value="BLL0784 PROTEIN"/>
    <property type="match status" value="1"/>
</dbReference>
<evidence type="ECO:0000313" key="3">
    <source>
        <dbReference type="Proteomes" id="UP000003280"/>
    </source>
</evidence>
<evidence type="ECO:0000259" key="1">
    <source>
        <dbReference type="Pfam" id="PF04296"/>
    </source>
</evidence>
<dbReference type="OrthoDB" id="9813251at2"/>
<dbReference type="InterPro" id="IPR007393">
    <property type="entry name" value="YlxR_dom"/>
</dbReference>
<dbReference type="Gene3D" id="3.30.1230.10">
    <property type="entry name" value="YlxR-like"/>
    <property type="match status" value="1"/>
</dbReference>